<feature type="transmembrane region" description="Helical" evidence="1">
    <location>
        <begin position="63"/>
        <end position="81"/>
    </location>
</feature>
<organism evidence="3 4">
    <name type="scientific">Plasmodium yoelii</name>
    <dbReference type="NCBI Taxonomy" id="5861"/>
    <lineage>
        <taxon>Eukaryota</taxon>
        <taxon>Sar</taxon>
        <taxon>Alveolata</taxon>
        <taxon>Apicomplexa</taxon>
        <taxon>Aconoidasida</taxon>
        <taxon>Haemosporida</taxon>
        <taxon>Plasmodiidae</taxon>
        <taxon>Plasmodium</taxon>
        <taxon>Plasmodium (Vinckeia)</taxon>
    </lineage>
</organism>
<feature type="transmembrane region" description="Helical" evidence="1">
    <location>
        <begin position="172"/>
        <end position="192"/>
    </location>
</feature>
<dbReference type="GeneID" id="34859905"/>
<dbReference type="OMA" id="YHGTELR"/>
<dbReference type="EMBL" id="LM993664">
    <property type="protein sequence ID" value="VTZ78915.1"/>
    <property type="molecule type" value="Genomic_DNA"/>
</dbReference>
<dbReference type="Proteomes" id="UP000072904">
    <property type="component" value="Chromosome 10"/>
</dbReference>
<reference evidence="4 5" key="1">
    <citation type="journal article" date="2014" name="BMC Biol.">
        <title>A comprehensive evaluation of rodent malaria parasite genomes and gene expression.</title>
        <authorList>
            <person name="Otto T.D."/>
            <person name="Bohme U."/>
            <person name="Jackson A.P."/>
            <person name="Hunt M."/>
            <person name="Franke-Fayard B."/>
            <person name="Hoeijmakers W.A."/>
            <person name="Religa A.A."/>
            <person name="Robertson L."/>
            <person name="Sanders M."/>
            <person name="Ogun S.A."/>
            <person name="Cunningham D."/>
            <person name="Erhart A."/>
            <person name="Billker O."/>
            <person name="Khan S.M."/>
            <person name="Stunnenberg H.G."/>
            <person name="Langhorne J."/>
            <person name="Holder A.A."/>
            <person name="Waters A.P."/>
            <person name="Newbold C.I."/>
            <person name="Pain A."/>
            <person name="Berriman M."/>
            <person name="Janse C.J."/>
        </authorList>
    </citation>
    <scope>NUCLEOTIDE SEQUENCE [LARGE SCALE GENOMIC DNA]</scope>
    <source>
        <strain evidence="3 4">17X</strain>
        <strain evidence="2 5">YM</strain>
    </source>
</reference>
<sequence>MENLKYSHNVSIDLLEPLITISVVFICLYMIISTSNPIYYIIKNFIHKTRIFLYEIKDLFTHINYYALIFSSFFIISYYVLHTLNYNNIKPLFSVNYNYYEKILNFDLHDINFIHIFKNSISDNFLVNFLYFCKFFFHIFFINDPHFSKTLFTFFFIYIVLCLYAKRVSSTIFIISILLKVILSGFVLVYFFEKVLKIKYNHCGEDLFSFLFLPFFYITNPYLSAYQYNDISLHPYHGTGLRFYIHILYFFKYIIYNEKYYELKVLITIAIYLIIFAKQVIDKFKLKIFMKAIWLIAYYFTTNYAPFSFSQNFKITQILDENIIDLLRDEFKKNPSLHEFNTLSGIPFNYLISKISFFWIPYILLNRNIRGLKYIIMLLIVINFISACTYMSTNFLPGFPLNILLLYFLNKL</sequence>
<reference evidence="2" key="3">
    <citation type="submission" date="2014-05" db="EMBL/GenBank/DDBJ databases">
        <authorList>
            <person name="Aslett A.Martin."/>
            <person name="De Silva Nishadi"/>
        </authorList>
    </citation>
    <scope>NUCLEOTIDE SEQUENCE</scope>
    <source>
        <strain evidence="2">YM</strain>
    </source>
</reference>
<dbReference type="RefSeq" id="XP_022813306.1">
    <property type="nucleotide sequence ID" value="XM_022956236.1"/>
</dbReference>
<feature type="transmembrane region" description="Helical" evidence="1">
    <location>
        <begin position="20"/>
        <end position="42"/>
    </location>
</feature>
<dbReference type="OrthoDB" id="391665at2759"/>
<evidence type="ECO:0000256" key="1">
    <source>
        <dbReference type="SAM" id="Phobius"/>
    </source>
</evidence>
<evidence type="ECO:0000313" key="2">
    <source>
        <dbReference type="EMBL" id="CDU85019.1"/>
    </source>
</evidence>
<keyword evidence="1" id="KW-1133">Transmembrane helix</keyword>
<evidence type="ECO:0000313" key="3">
    <source>
        <dbReference type="EMBL" id="VTZ78915.1"/>
    </source>
</evidence>
<keyword evidence="1" id="KW-0812">Transmembrane</keyword>
<feature type="transmembrane region" description="Helical" evidence="1">
    <location>
        <begin position="235"/>
        <end position="251"/>
    </location>
</feature>
<reference evidence="3" key="4">
    <citation type="submission" date="2019-05" db="EMBL/GenBank/DDBJ databases">
        <authorList>
            <consortium name="Pathogen Informatics"/>
        </authorList>
    </citation>
    <scope>NUCLEOTIDE SEQUENCE</scope>
    <source>
        <strain evidence="3">17X</strain>
    </source>
</reference>
<accession>A0A078KJ43</accession>
<dbReference type="EMBL" id="LK934638">
    <property type="protein sequence ID" value="CDU85019.1"/>
    <property type="molecule type" value="Genomic_DNA"/>
</dbReference>
<dbReference type="VEuPathDB" id="PlasmoDB:Py17XNL_001002234"/>
<feature type="transmembrane region" description="Helical" evidence="1">
    <location>
        <begin position="150"/>
        <end position="166"/>
    </location>
</feature>
<evidence type="ECO:0000313" key="4">
    <source>
        <dbReference type="Proteomes" id="UP000072874"/>
    </source>
</evidence>
<dbReference type="VEuPathDB" id="PlasmoDB:PY17X_1018100"/>
<feature type="transmembrane region" description="Helical" evidence="1">
    <location>
        <begin position="346"/>
        <end position="365"/>
    </location>
</feature>
<proteinExistence type="predicted"/>
<feature type="transmembrane region" description="Helical" evidence="1">
    <location>
        <begin position="263"/>
        <end position="281"/>
    </location>
</feature>
<name>A0A078KJ43_PLAYE</name>
<protein>
    <submittedName>
        <fullName evidence="3">Uncharacterized protein</fullName>
    </submittedName>
</protein>
<dbReference type="AlphaFoldDB" id="A0A078KJ43"/>
<dbReference type="Proteomes" id="UP000072874">
    <property type="component" value="Chromosome 10"/>
</dbReference>
<keyword evidence="1" id="KW-0472">Membrane</keyword>
<dbReference type="VEuPathDB" id="PlasmoDB:PYYM_1018100"/>
<feature type="transmembrane region" description="Helical" evidence="1">
    <location>
        <begin position="372"/>
        <end position="392"/>
    </location>
</feature>
<gene>
    <name evidence="3" type="ORF">PY17X_1018100</name>
    <name evidence="2" type="ORF">PYYM_1018100</name>
</gene>
<dbReference type="KEGG" id="pyo:PY17X_1018100"/>
<evidence type="ECO:0000313" key="5">
    <source>
        <dbReference type="Proteomes" id="UP000072904"/>
    </source>
</evidence>
<feature type="transmembrane region" description="Helical" evidence="1">
    <location>
        <begin position="204"/>
        <end position="223"/>
    </location>
</feature>
<reference evidence="3" key="2">
    <citation type="submission" date="2014-05" db="EMBL/GenBank/DDBJ databases">
        <authorList>
            <person name="Aslett M.A."/>
            <person name="De Silva N."/>
        </authorList>
    </citation>
    <scope>NUCLEOTIDE SEQUENCE</scope>
    <source>
        <strain evidence="3">17X</strain>
    </source>
</reference>